<evidence type="ECO:0000256" key="2">
    <source>
        <dbReference type="ARBA" id="ARBA00023043"/>
    </source>
</evidence>
<dbReference type="PROSITE" id="PS50088">
    <property type="entry name" value="ANK_REPEAT"/>
    <property type="match status" value="8"/>
</dbReference>
<keyword evidence="2 3" id="KW-0040">ANK repeat</keyword>
<dbReference type="SMART" id="SM00248">
    <property type="entry name" value="ANK"/>
    <property type="match status" value="13"/>
</dbReference>
<keyword evidence="5" id="KW-1185">Reference proteome</keyword>
<reference evidence="4 5" key="1">
    <citation type="submission" date="2020-02" db="EMBL/GenBank/DDBJ databases">
        <title>Comparative genomics of the hypocrealean fungal genus Beauvera.</title>
        <authorList>
            <person name="Showalter D.N."/>
            <person name="Bushley K.E."/>
            <person name="Rehner S.A."/>
        </authorList>
    </citation>
    <scope>NUCLEOTIDE SEQUENCE [LARGE SCALE GENOMIC DNA]</scope>
    <source>
        <strain evidence="4 5">ARSEF4384</strain>
    </source>
</reference>
<dbReference type="InterPro" id="IPR036770">
    <property type="entry name" value="Ankyrin_rpt-contain_sf"/>
</dbReference>
<feature type="repeat" description="ANK" evidence="3">
    <location>
        <begin position="305"/>
        <end position="328"/>
    </location>
</feature>
<dbReference type="PROSITE" id="PS50297">
    <property type="entry name" value="ANK_REP_REGION"/>
    <property type="match status" value="6"/>
</dbReference>
<organism evidence="4 5">
    <name type="scientific">Beauveria asiatica</name>
    <dbReference type="NCBI Taxonomy" id="1069075"/>
    <lineage>
        <taxon>Eukaryota</taxon>
        <taxon>Fungi</taxon>
        <taxon>Dikarya</taxon>
        <taxon>Ascomycota</taxon>
        <taxon>Pezizomycotina</taxon>
        <taxon>Sordariomycetes</taxon>
        <taxon>Hypocreomycetidae</taxon>
        <taxon>Hypocreales</taxon>
        <taxon>Cordycipitaceae</taxon>
        <taxon>Beauveria</taxon>
    </lineage>
</organism>
<feature type="repeat" description="ANK" evidence="3">
    <location>
        <begin position="150"/>
        <end position="182"/>
    </location>
</feature>
<evidence type="ECO:0000313" key="5">
    <source>
        <dbReference type="Proteomes" id="UP001397290"/>
    </source>
</evidence>
<accession>A0AAW0RP72</accession>
<dbReference type="InterPro" id="IPR002110">
    <property type="entry name" value="Ankyrin_rpt"/>
</dbReference>
<dbReference type="Pfam" id="PF12796">
    <property type="entry name" value="Ank_2"/>
    <property type="match status" value="4"/>
</dbReference>
<dbReference type="Gene3D" id="1.25.40.20">
    <property type="entry name" value="Ankyrin repeat-containing domain"/>
    <property type="match status" value="5"/>
</dbReference>
<name>A0AAW0RP72_9HYPO</name>
<evidence type="ECO:0000256" key="3">
    <source>
        <dbReference type="PROSITE-ProRule" id="PRU00023"/>
    </source>
</evidence>
<dbReference type="EMBL" id="JAAHCF010000453">
    <property type="protein sequence ID" value="KAK8143875.1"/>
    <property type="molecule type" value="Genomic_DNA"/>
</dbReference>
<feature type="repeat" description="ANK" evidence="3">
    <location>
        <begin position="267"/>
        <end position="299"/>
    </location>
</feature>
<keyword evidence="1" id="KW-0677">Repeat</keyword>
<dbReference type="PANTHER" id="PTHR24198">
    <property type="entry name" value="ANKYRIN REPEAT AND PROTEIN KINASE DOMAIN-CONTAINING PROTEIN"/>
    <property type="match status" value="1"/>
</dbReference>
<evidence type="ECO:0000313" key="4">
    <source>
        <dbReference type="EMBL" id="KAK8143875.1"/>
    </source>
</evidence>
<gene>
    <name evidence="4" type="primary">PHO81_1</name>
    <name evidence="4" type="ORF">G3M48_006624</name>
</gene>
<dbReference type="PRINTS" id="PR01415">
    <property type="entry name" value="ANKYRIN"/>
</dbReference>
<dbReference type="AlphaFoldDB" id="A0AAW0RP72"/>
<feature type="repeat" description="ANK" evidence="3">
    <location>
        <begin position="47"/>
        <end position="70"/>
    </location>
</feature>
<proteinExistence type="predicted"/>
<protein>
    <submittedName>
        <fullName evidence="4">Phosphate system positive regulatory protein pho81</fullName>
    </submittedName>
</protein>
<dbReference type="SUPFAM" id="SSF48403">
    <property type="entry name" value="Ankyrin repeat"/>
    <property type="match status" value="2"/>
</dbReference>
<feature type="repeat" description="ANK" evidence="3">
    <location>
        <begin position="422"/>
        <end position="444"/>
    </location>
</feature>
<feature type="repeat" description="ANK" evidence="3">
    <location>
        <begin position="217"/>
        <end position="240"/>
    </location>
</feature>
<feature type="repeat" description="ANK" evidence="3">
    <location>
        <begin position="184"/>
        <end position="216"/>
    </location>
</feature>
<comment type="caution">
    <text evidence="4">The sequence shown here is derived from an EMBL/GenBank/DDBJ whole genome shotgun (WGS) entry which is preliminary data.</text>
</comment>
<dbReference type="Pfam" id="PF00023">
    <property type="entry name" value="Ank"/>
    <property type="match status" value="1"/>
</dbReference>
<sequence length="578" mass="63835">MKYLWKRSQRVETAVDSLRQIDSAGNYDYVVEHIRGGGSNLNNTDKYGRTILHWAVIEGKLELVTSLLERQDIEIGTTDFLGKPAIYYALICEDKEMVQLFLNKKQGKEGEEPPRDKDGRTALHDALDSGSNAMAELCLGKELVSLPDSRGRTPLIYAARTGNTLMLQHLHGHGASIDSGDEEKGRTALHWAAHCGSEGTVKELVRRGADVTAKDHDGHTALHMAAANGHFLATTLLLENKKLHHEHAAKSKLLIECTSNLEERDEEGNTLLHWAARKSNATLVEVMLRSLGERDAASLAMQNEHGQTPLHLATRDNDAAMIKVMVEHLGEKPDAILLKQDGQKRTALHLAAVERKVEATLKVETMLKCLKENTGAIMMIQDQRRNTPLHIAAEYGSVGSIQVMLQYLEERAGTVMVMLGWFNRTPLHYAAATGDAAMVKMMLECLKEEYGRVMTMQDEEPTYDFDPVGTRRGGKTPLHCAAASGNEATVVAILDYLAKTSIAGNPMDIIDHKKCTPLHLAARESKGPIIKAMLTHLKKTEGALCLTMRDNDGMLPLEYPLAHRIAQGSEFAIEMVPK</sequence>
<dbReference type="PANTHER" id="PTHR24198:SF165">
    <property type="entry name" value="ANKYRIN REPEAT-CONTAINING PROTEIN-RELATED"/>
    <property type="match status" value="1"/>
</dbReference>
<dbReference type="Proteomes" id="UP001397290">
    <property type="component" value="Unassembled WGS sequence"/>
</dbReference>
<feature type="repeat" description="ANK" evidence="3">
    <location>
        <begin position="473"/>
        <end position="505"/>
    </location>
</feature>
<evidence type="ECO:0000256" key="1">
    <source>
        <dbReference type="ARBA" id="ARBA00022737"/>
    </source>
</evidence>